<dbReference type="GeneID" id="54555371"/>
<dbReference type="RefSeq" id="XP_033655622.1">
    <property type="nucleotide sequence ID" value="XM_033802196.1"/>
</dbReference>
<accession>A0A6A6JPL6</accession>
<sequence>MSMLKSGSQRCVRYAPQHGFCSGLLSPGRRGRATHSMSNWDPLDITFTVRSGHRLYMKDSNIEPSESCRLQEDEVSSIGPQNRGVCYHFAPLSPNASLHGFCEPKVTAYPSGDRELPTNAAVRKPQTWRSADPGSDSHINVRLDLVSTIIYPSRTPVVLLGDEVERE</sequence>
<keyword evidence="2" id="KW-1185">Reference proteome</keyword>
<dbReference type="AlphaFoldDB" id="A0A6A6JPL6"/>
<proteinExistence type="predicted"/>
<protein>
    <submittedName>
        <fullName evidence="1">Uncharacterized protein</fullName>
    </submittedName>
</protein>
<gene>
    <name evidence="1" type="ORF">EI97DRAFT_488293</name>
</gene>
<dbReference type="Proteomes" id="UP000800097">
    <property type="component" value="Unassembled WGS sequence"/>
</dbReference>
<reference evidence="1" key="1">
    <citation type="journal article" date="2020" name="Stud. Mycol.">
        <title>101 Dothideomycetes genomes: a test case for predicting lifestyles and emergence of pathogens.</title>
        <authorList>
            <person name="Haridas S."/>
            <person name="Albert R."/>
            <person name="Binder M."/>
            <person name="Bloem J."/>
            <person name="Labutti K."/>
            <person name="Salamov A."/>
            <person name="Andreopoulos B."/>
            <person name="Baker S."/>
            <person name="Barry K."/>
            <person name="Bills G."/>
            <person name="Bluhm B."/>
            <person name="Cannon C."/>
            <person name="Castanera R."/>
            <person name="Culley D."/>
            <person name="Daum C."/>
            <person name="Ezra D."/>
            <person name="Gonzalez J."/>
            <person name="Henrissat B."/>
            <person name="Kuo A."/>
            <person name="Liang C."/>
            <person name="Lipzen A."/>
            <person name="Lutzoni F."/>
            <person name="Magnuson J."/>
            <person name="Mondo S."/>
            <person name="Nolan M."/>
            <person name="Ohm R."/>
            <person name="Pangilinan J."/>
            <person name="Park H.-J."/>
            <person name="Ramirez L."/>
            <person name="Alfaro M."/>
            <person name="Sun H."/>
            <person name="Tritt A."/>
            <person name="Yoshinaga Y."/>
            <person name="Zwiers L.-H."/>
            <person name="Turgeon B."/>
            <person name="Goodwin S."/>
            <person name="Spatafora J."/>
            <person name="Crous P."/>
            <person name="Grigoriev I."/>
        </authorList>
    </citation>
    <scope>NUCLEOTIDE SEQUENCE</scope>
    <source>
        <strain evidence="1">CBS 379.55</strain>
    </source>
</reference>
<evidence type="ECO:0000313" key="2">
    <source>
        <dbReference type="Proteomes" id="UP000800097"/>
    </source>
</evidence>
<name>A0A6A6JPL6_WESOR</name>
<evidence type="ECO:0000313" key="1">
    <source>
        <dbReference type="EMBL" id="KAF2278083.1"/>
    </source>
</evidence>
<dbReference type="EMBL" id="ML986489">
    <property type="protein sequence ID" value="KAF2278083.1"/>
    <property type="molecule type" value="Genomic_DNA"/>
</dbReference>
<organism evidence="1 2">
    <name type="scientific">Westerdykella ornata</name>
    <dbReference type="NCBI Taxonomy" id="318751"/>
    <lineage>
        <taxon>Eukaryota</taxon>
        <taxon>Fungi</taxon>
        <taxon>Dikarya</taxon>
        <taxon>Ascomycota</taxon>
        <taxon>Pezizomycotina</taxon>
        <taxon>Dothideomycetes</taxon>
        <taxon>Pleosporomycetidae</taxon>
        <taxon>Pleosporales</taxon>
        <taxon>Sporormiaceae</taxon>
        <taxon>Westerdykella</taxon>
    </lineage>
</organism>